<dbReference type="InterPro" id="IPR056497">
    <property type="entry name" value="HEAT_DAAF5"/>
</dbReference>
<dbReference type="InterPro" id="IPR016024">
    <property type="entry name" value="ARM-type_fold"/>
</dbReference>
<feature type="domain" description="Dynein axonemal assembly factor 5 HEAT-repeat" evidence="1">
    <location>
        <begin position="208"/>
        <end position="283"/>
    </location>
</feature>
<dbReference type="PANTHER" id="PTHR16216">
    <property type="entry name" value="DYNEIN ASSEMBLY FACTOR 5, AXONEMAL"/>
    <property type="match status" value="1"/>
</dbReference>
<evidence type="ECO:0000313" key="2">
    <source>
        <dbReference type="EMBL" id="KAK9917404.1"/>
    </source>
</evidence>
<dbReference type="InterPro" id="IPR052623">
    <property type="entry name" value="DAAF5"/>
</dbReference>
<dbReference type="Pfam" id="PF24573">
    <property type="entry name" value="HEAT_DAAF5"/>
    <property type="match status" value="1"/>
</dbReference>
<organism evidence="2 3">
    <name type="scientific">Coccomyxa subellipsoidea</name>
    <dbReference type="NCBI Taxonomy" id="248742"/>
    <lineage>
        <taxon>Eukaryota</taxon>
        <taxon>Viridiplantae</taxon>
        <taxon>Chlorophyta</taxon>
        <taxon>core chlorophytes</taxon>
        <taxon>Trebouxiophyceae</taxon>
        <taxon>Trebouxiophyceae incertae sedis</taxon>
        <taxon>Coccomyxaceae</taxon>
        <taxon>Coccomyxa</taxon>
    </lineage>
</organism>
<sequence>MPLTTHRQQKVRLAAVAALARSVPCGGQGMIPQLMACPDPYWVPHADFYQPSCRVNFFARLAADSAVPVRQAFLSMLATWLGAVRPGDAGTPSGYWELPNGQALTAHQAALFPYVMALLADDSPSVAGNAAACLERLGAQHLEACAQHGNLDCWEEEEEEAESQINRGSLIWRAAAAGECMHRVPEGVTQPAELKPTTIAHALLTAPFTARPSIGARMLAQAHLEELLSGISGDLLGWAPEPQTRAAKLLRVCLLCWEGTIGDHLQKLSPLLIKPQTADVNAVARSEACRAVWDAMQEGCDSAAEQQASQLRTNT</sequence>
<reference evidence="2 3" key="1">
    <citation type="journal article" date="2024" name="Nat. Commun.">
        <title>Phylogenomics reveals the evolutionary origins of lichenization in chlorophyte algae.</title>
        <authorList>
            <person name="Puginier C."/>
            <person name="Libourel C."/>
            <person name="Otte J."/>
            <person name="Skaloud P."/>
            <person name="Haon M."/>
            <person name="Grisel S."/>
            <person name="Petersen M."/>
            <person name="Berrin J.G."/>
            <person name="Delaux P.M."/>
            <person name="Dal Grande F."/>
            <person name="Keller J."/>
        </authorList>
    </citation>
    <scope>NUCLEOTIDE SEQUENCE [LARGE SCALE GENOMIC DNA]</scope>
    <source>
        <strain evidence="2 3">SAG 216-7</strain>
    </source>
</reference>
<accession>A0ABR2Z1D3</accession>
<dbReference type="Gene3D" id="1.25.10.10">
    <property type="entry name" value="Leucine-rich Repeat Variant"/>
    <property type="match status" value="1"/>
</dbReference>
<dbReference type="InterPro" id="IPR011989">
    <property type="entry name" value="ARM-like"/>
</dbReference>
<comment type="caution">
    <text evidence="2">The sequence shown here is derived from an EMBL/GenBank/DDBJ whole genome shotgun (WGS) entry which is preliminary data.</text>
</comment>
<dbReference type="EMBL" id="JALJOT010000002">
    <property type="protein sequence ID" value="KAK9917404.1"/>
    <property type="molecule type" value="Genomic_DNA"/>
</dbReference>
<protein>
    <recommendedName>
        <fullName evidence="1">Dynein axonemal assembly factor 5 HEAT-repeat domain-containing protein</fullName>
    </recommendedName>
</protein>
<gene>
    <name evidence="2" type="ORF">WJX75_003989</name>
</gene>
<evidence type="ECO:0000313" key="3">
    <source>
        <dbReference type="Proteomes" id="UP001491310"/>
    </source>
</evidence>
<keyword evidence="3" id="KW-1185">Reference proteome</keyword>
<dbReference type="SUPFAM" id="SSF48371">
    <property type="entry name" value="ARM repeat"/>
    <property type="match status" value="1"/>
</dbReference>
<dbReference type="PANTHER" id="PTHR16216:SF10">
    <property type="entry name" value="RNA POLYMERASE II ASSEMBLY FACTOR RTP1 C-TERMINAL DOMAIN-CONTAINING PROTEIN"/>
    <property type="match status" value="1"/>
</dbReference>
<name>A0ABR2Z1D3_9CHLO</name>
<dbReference type="Proteomes" id="UP001491310">
    <property type="component" value="Unassembled WGS sequence"/>
</dbReference>
<proteinExistence type="predicted"/>
<evidence type="ECO:0000259" key="1">
    <source>
        <dbReference type="Pfam" id="PF24573"/>
    </source>
</evidence>